<comment type="caution">
    <text evidence="2">The sequence shown here is derived from an EMBL/GenBank/DDBJ whole genome shotgun (WGS) entry which is preliminary data.</text>
</comment>
<gene>
    <name evidence="2" type="ORF">AU255_08620</name>
</gene>
<feature type="chain" id="PRO_5013003416" evidence="1">
    <location>
        <begin position="30"/>
        <end position="166"/>
    </location>
</feature>
<accession>A0A1V8M8Q7</accession>
<keyword evidence="1" id="KW-0732">Signal</keyword>
<feature type="signal peptide" evidence="1">
    <location>
        <begin position="1"/>
        <end position="29"/>
    </location>
</feature>
<reference evidence="2 3" key="1">
    <citation type="submission" date="2015-12" db="EMBL/GenBank/DDBJ databases">
        <authorList>
            <person name="Shamseldin A."/>
            <person name="Moawad H."/>
            <person name="Abd El-Rahim W.M."/>
            <person name="Sadowsky M.J."/>
        </authorList>
    </citation>
    <scope>NUCLEOTIDE SEQUENCE [LARGE SCALE GENOMIC DNA]</scope>
    <source>
        <strain evidence="2 3">WF1</strain>
    </source>
</reference>
<name>A0A1V8M8Q7_9GAMM</name>
<sequence length="166" mass="18502">MFTQYKISKCLTMSFCFTAMLFLSQPILALDWACTHGHSGNIEYVNRVETLDRVHIGWGLQFDQKSGLVNWIHFAPPSSFGQKTRYVALQFSTGSVDAFIDNVDIYDLGVKVKQFTNLGWSGPQQIQILDLGEEMTFTALGISVEVKAGVESMSHEFTFNGACASK</sequence>
<evidence type="ECO:0000313" key="3">
    <source>
        <dbReference type="Proteomes" id="UP000191980"/>
    </source>
</evidence>
<proteinExistence type="predicted"/>
<dbReference type="Proteomes" id="UP000191980">
    <property type="component" value="Unassembled WGS sequence"/>
</dbReference>
<evidence type="ECO:0000256" key="1">
    <source>
        <dbReference type="SAM" id="SignalP"/>
    </source>
</evidence>
<keyword evidence="3" id="KW-1185">Reference proteome</keyword>
<dbReference type="OrthoDB" id="8478598at2"/>
<protein>
    <submittedName>
        <fullName evidence="2">Uncharacterized protein</fullName>
    </submittedName>
</protein>
<evidence type="ECO:0000313" key="2">
    <source>
        <dbReference type="EMBL" id="OQK17909.1"/>
    </source>
</evidence>
<organism evidence="2 3">
    <name type="scientific">Methyloprofundus sedimenti</name>
    <dbReference type="NCBI Taxonomy" id="1420851"/>
    <lineage>
        <taxon>Bacteria</taxon>
        <taxon>Pseudomonadati</taxon>
        <taxon>Pseudomonadota</taxon>
        <taxon>Gammaproteobacteria</taxon>
        <taxon>Methylococcales</taxon>
        <taxon>Methylococcaceae</taxon>
        <taxon>Methyloprofundus</taxon>
    </lineage>
</organism>
<dbReference type="EMBL" id="LPUF01000001">
    <property type="protein sequence ID" value="OQK17909.1"/>
    <property type="molecule type" value="Genomic_DNA"/>
</dbReference>
<dbReference type="AlphaFoldDB" id="A0A1V8M8Q7"/>